<evidence type="ECO:0000313" key="1">
    <source>
        <dbReference type="EMBL" id="MFD2277253.1"/>
    </source>
</evidence>
<organism evidence="1 2">
    <name type="scientific">Rubritalea spongiae</name>
    <dbReference type="NCBI Taxonomy" id="430797"/>
    <lineage>
        <taxon>Bacteria</taxon>
        <taxon>Pseudomonadati</taxon>
        <taxon>Verrucomicrobiota</taxon>
        <taxon>Verrucomicrobiia</taxon>
        <taxon>Verrucomicrobiales</taxon>
        <taxon>Rubritaleaceae</taxon>
        <taxon>Rubritalea</taxon>
    </lineage>
</organism>
<protein>
    <submittedName>
        <fullName evidence="1">FeoB-associated Cys-rich membrane protein</fullName>
    </submittedName>
</protein>
<dbReference type="EMBL" id="JBHUJC010000041">
    <property type="protein sequence ID" value="MFD2277253.1"/>
    <property type="molecule type" value="Genomic_DNA"/>
</dbReference>
<sequence length="60" mass="6305">MSQTAIALSLVALAILAIAWKAYKSLKNSACCGSCGCSVMSPKEKKKMLAKRSAAKAKRS</sequence>
<keyword evidence="2" id="KW-1185">Reference proteome</keyword>
<evidence type="ECO:0000313" key="2">
    <source>
        <dbReference type="Proteomes" id="UP001597297"/>
    </source>
</evidence>
<accession>A0ABW5E3Q7</accession>
<gene>
    <name evidence="1" type="ORF">ACFSQZ_12295</name>
</gene>
<proteinExistence type="predicted"/>
<dbReference type="RefSeq" id="WP_377093963.1">
    <property type="nucleotide sequence ID" value="NZ_JBHSJM010000001.1"/>
</dbReference>
<comment type="caution">
    <text evidence="1">The sequence shown here is derived from an EMBL/GenBank/DDBJ whole genome shotgun (WGS) entry which is preliminary data.</text>
</comment>
<dbReference type="Proteomes" id="UP001597297">
    <property type="component" value="Unassembled WGS sequence"/>
</dbReference>
<name>A0ABW5E3Q7_9BACT</name>
<reference evidence="2" key="1">
    <citation type="journal article" date="2019" name="Int. J. Syst. Evol. Microbiol.">
        <title>The Global Catalogue of Microorganisms (GCM) 10K type strain sequencing project: providing services to taxonomists for standard genome sequencing and annotation.</title>
        <authorList>
            <consortium name="The Broad Institute Genomics Platform"/>
            <consortium name="The Broad Institute Genome Sequencing Center for Infectious Disease"/>
            <person name="Wu L."/>
            <person name="Ma J."/>
        </authorList>
    </citation>
    <scope>NUCLEOTIDE SEQUENCE [LARGE SCALE GENOMIC DNA]</scope>
    <source>
        <strain evidence="2">JCM 16545</strain>
    </source>
</reference>